<evidence type="ECO:0000259" key="9">
    <source>
        <dbReference type="PROSITE" id="PS50850"/>
    </source>
</evidence>
<evidence type="ECO:0000256" key="7">
    <source>
        <dbReference type="ARBA" id="ARBA00023136"/>
    </source>
</evidence>
<dbReference type="InterPro" id="IPR036259">
    <property type="entry name" value="MFS_trans_sf"/>
</dbReference>
<comment type="subcellular location">
    <subcellularLocation>
        <location evidence="1">Cell membrane</location>
        <topology evidence="1">Multi-pass membrane protein</topology>
    </subcellularLocation>
</comment>
<feature type="transmembrane region" description="Helical" evidence="8">
    <location>
        <begin position="12"/>
        <end position="33"/>
    </location>
</feature>
<feature type="transmembrane region" description="Helical" evidence="8">
    <location>
        <begin position="178"/>
        <end position="199"/>
    </location>
</feature>
<comment type="similarity">
    <text evidence="2">Belongs to the sodium:galactoside symporter (TC 2.A.2) family.</text>
</comment>
<dbReference type="Gene3D" id="1.20.1250.20">
    <property type="entry name" value="MFS general substrate transporter like domains"/>
    <property type="match status" value="2"/>
</dbReference>
<evidence type="ECO:0000256" key="4">
    <source>
        <dbReference type="ARBA" id="ARBA00022475"/>
    </source>
</evidence>
<name>A0A7W7F815_9SPHN</name>
<evidence type="ECO:0000256" key="3">
    <source>
        <dbReference type="ARBA" id="ARBA00022448"/>
    </source>
</evidence>
<dbReference type="EMBL" id="JACHNZ010000038">
    <property type="protein sequence ID" value="MBB4633259.1"/>
    <property type="molecule type" value="Genomic_DNA"/>
</dbReference>
<dbReference type="GO" id="GO:0006814">
    <property type="term" value="P:sodium ion transport"/>
    <property type="evidence" value="ECO:0007669"/>
    <property type="project" value="InterPro"/>
</dbReference>
<dbReference type="PROSITE" id="PS50850">
    <property type="entry name" value="MFS"/>
    <property type="match status" value="1"/>
</dbReference>
<dbReference type="PANTHER" id="PTHR11328:SF24">
    <property type="entry name" value="MAJOR FACILITATOR SUPERFAMILY (MFS) PROFILE DOMAIN-CONTAINING PROTEIN"/>
    <property type="match status" value="1"/>
</dbReference>
<keyword evidence="3" id="KW-0813">Transport</keyword>
<dbReference type="PROSITE" id="PS00872">
    <property type="entry name" value="NA_GALACTOSIDE_SYMP"/>
    <property type="match status" value="1"/>
</dbReference>
<keyword evidence="5 8" id="KW-0812">Transmembrane</keyword>
<protein>
    <submittedName>
        <fullName evidence="10">Na+/melibiose symporter-like transporter</fullName>
    </submittedName>
</protein>
<evidence type="ECO:0000313" key="11">
    <source>
        <dbReference type="Proteomes" id="UP000566324"/>
    </source>
</evidence>
<dbReference type="InterPro" id="IPR039672">
    <property type="entry name" value="MFS_2"/>
</dbReference>
<feature type="domain" description="Major facilitator superfamily (MFS) profile" evidence="9">
    <location>
        <begin position="3"/>
        <end position="432"/>
    </location>
</feature>
<dbReference type="AlphaFoldDB" id="A0A7W7F815"/>
<dbReference type="Proteomes" id="UP000566324">
    <property type="component" value="Unassembled WGS sequence"/>
</dbReference>
<keyword evidence="7 8" id="KW-0472">Membrane</keyword>
<evidence type="ECO:0000256" key="2">
    <source>
        <dbReference type="ARBA" id="ARBA00009617"/>
    </source>
</evidence>
<feature type="transmembrane region" description="Helical" evidence="8">
    <location>
        <begin position="266"/>
        <end position="288"/>
    </location>
</feature>
<dbReference type="GO" id="GO:0005886">
    <property type="term" value="C:plasma membrane"/>
    <property type="evidence" value="ECO:0007669"/>
    <property type="project" value="UniProtKB-SubCell"/>
</dbReference>
<evidence type="ECO:0000256" key="1">
    <source>
        <dbReference type="ARBA" id="ARBA00004651"/>
    </source>
</evidence>
<dbReference type="InterPro" id="IPR018043">
    <property type="entry name" value="Na/Gal_symport_CS"/>
</dbReference>
<gene>
    <name evidence="10" type="ORF">GGQ98_002891</name>
</gene>
<proteinExistence type="inferred from homology"/>
<feature type="transmembrane region" description="Helical" evidence="8">
    <location>
        <begin position="230"/>
        <end position="254"/>
    </location>
</feature>
<feature type="transmembrane region" description="Helical" evidence="8">
    <location>
        <begin position="151"/>
        <end position="172"/>
    </location>
</feature>
<evidence type="ECO:0000256" key="5">
    <source>
        <dbReference type="ARBA" id="ARBA00022692"/>
    </source>
</evidence>
<sequence length="439" mass="46170">MAIARKTILGYAVGSLGTGVYLTVPSVLLLFFMTDTLGISAALAGVAIVAPKVLGAVLDPIVGWLSDRTRSRWGRRRPWMLVGALGLGCTFMVLFHVPDFATADARFLYVLLVFLASAVCYSLFATPYIAMPAEMSPQSQERTRIMAWRMTMVLTGVIIGSAVAPMLVSAFGGGRQGYGVMSLFIGAACVAAMLTSVVATRSPSSAGTETGGVERAPFTSTLLGVVRNPAFVRLSAVFLVQTSIFGLTGALLPYVVSRILGGDEALVGALLLALLVTAIACMGFWAWASKRWGHCRCLIGASIGHAVVSLTLFEIGPGYPLPLVFLQFALVGIFYAALLLLPFAMLTDVIAKDQLESHAREGAYTGVWTAVEKIGLATGPALAALLLSLSDYNPGDGADAPALDMIRWAIAFGPAAAQALAVMLLFGYPALHSERRAAA</sequence>
<feature type="transmembrane region" description="Helical" evidence="8">
    <location>
        <begin position="325"/>
        <end position="346"/>
    </location>
</feature>
<feature type="transmembrane region" description="Helical" evidence="8">
    <location>
        <begin position="367"/>
        <end position="388"/>
    </location>
</feature>
<feature type="transmembrane region" description="Helical" evidence="8">
    <location>
        <begin position="79"/>
        <end position="97"/>
    </location>
</feature>
<feature type="transmembrane region" description="Helical" evidence="8">
    <location>
        <begin position="109"/>
        <end position="130"/>
    </location>
</feature>
<evidence type="ECO:0000313" key="10">
    <source>
        <dbReference type="EMBL" id="MBB4633259.1"/>
    </source>
</evidence>
<dbReference type="GO" id="GO:0015293">
    <property type="term" value="F:symporter activity"/>
    <property type="evidence" value="ECO:0007669"/>
    <property type="project" value="InterPro"/>
</dbReference>
<dbReference type="RefSeq" id="WP_184070705.1">
    <property type="nucleotide sequence ID" value="NZ_JACHNZ010000038.1"/>
</dbReference>
<keyword evidence="11" id="KW-1185">Reference proteome</keyword>
<dbReference type="PANTHER" id="PTHR11328">
    <property type="entry name" value="MAJOR FACILITATOR SUPERFAMILY DOMAIN-CONTAINING PROTEIN"/>
    <property type="match status" value="1"/>
</dbReference>
<dbReference type="InterPro" id="IPR020846">
    <property type="entry name" value="MFS_dom"/>
</dbReference>
<dbReference type="Pfam" id="PF13347">
    <property type="entry name" value="MFS_2"/>
    <property type="match status" value="1"/>
</dbReference>
<reference evidence="10 11" key="1">
    <citation type="submission" date="2020-08" db="EMBL/GenBank/DDBJ databases">
        <title>Genomic Encyclopedia of Type Strains, Phase IV (KMG-IV): sequencing the most valuable type-strain genomes for metagenomic binning, comparative biology and taxonomic classification.</title>
        <authorList>
            <person name="Goeker M."/>
        </authorList>
    </citation>
    <scope>NUCLEOTIDE SEQUENCE [LARGE SCALE GENOMIC DNA]</scope>
    <source>
        <strain evidence="10 11">DSM 17328</strain>
    </source>
</reference>
<accession>A0A7W7F815</accession>
<comment type="caution">
    <text evidence="10">The sequence shown here is derived from an EMBL/GenBank/DDBJ whole genome shotgun (WGS) entry which is preliminary data.</text>
</comment>
<feature type="transmembrane region" description="Helical" evidence="8">
    <location>
        <begin position="295"/>
        <end position="313"/>
    </location>
</feature>
<feature type="transmembrane region" description="Helical" evidence="8">
    <location>
        <begin position="39"/>
        <end position="58"/>
    </location>
</feature>
<organism evidence="10 11">
    <name type="scientific">Sphingosinicella soli</name>
    <dbReference type="NCBI Taxonomy" id="333708"/>
    <lineage>
        <taxon>Bacteria</taxon>
        <taxon>Pseudomonadati</taxon>
        <taxon>Pseudomonadota</taxon>
        <taxon>Alphaproteobacteria</taxon>
        <taxon>Sphingomonadales</taxon>
        <taxon>Sphingosinicellaceae</taxon>
        <taxon>Sphingosinicella</taxon>
    </lineage>
</organism>
<keyword evidence="4" id="KW-1003">Cell membrane</keyword>
<evidence type="ECO:0000256" key="8">
    <source>
        <dbReference type="SAM" id="Phobius"/>
    </source>
</evidence>
<feature type="transmembrane region" description="Helical" evidence="8">
    <location>
        <begin position="408"/>
        <end position="431"/>
    </location>
</feature>
<dbReference type="GO" id="GO:0008643">
    <property type="term" value="P:carbohydrate transport"/>
    <property type="evidence" value="ECO:0007669"/>
    <property type="project" value="InterPro"/>
</dbReference>
<keyword evidence="6 8" id="KW-1133">Transmembrane helix</keyword>
<evidence type="ECO:0000256" key="6">
    <source>
        <dbReference type="ARBA" id="ARBA00022989"/>
    </source>
</evidence>
<dbReference type="SUPFAM" id="SSF103473">
    <property type="entry name" value="MFS general substrate transporter"/>
    <property type="match status" value="1"/>
</dbReference>